<evidence type="ECO:0000313" key="1">
    <source>
        <dbReference type="EMBL" id="PZF74610.1"/>
    </source>
</evidence>
<organism evidence="1 2">
    <name type="scientific">Taibaiella soli</name>
    <dbReference type="NCBI Taxonomy" id="1649169"/>
    <lineage>
        <taxon>Bacteria</taxon>
        <taxon>Pseudomonadati</taxon>
        <taxon>Bacteroidota</taxon>
        <taxon>Chitinophagia</taxon>
        <taxon>Chitinophagales</taxon>
        <taxon>Chitinophagaceae</taxon>
        <taxon>Taibaiella</taxon>
    </lineage>
</organism>
<dbReference type="Proteomes" id="UP000248745">
    <property type="component" value="Unassembled WGS sequence"/>
</dbReference>
<dbReference type="AlphaFoldDB" id="A0A2W2AQB3"/>
<evidence type="ECO:0000313" key="2">
    <source>
        <dbReference type="Proteomes" id="UP000248745"/>
    </source>
</evidence>
<reference evidence="1 2" key="1">
    <citation type="submission" date="2018-06" db="EMBL/GenBank/DDBJ databases">
        <title>Mucibacter soli gen. nov., sp. nov., a new member of the family Chitinophagaceae producing mucin.</title>
        <authorList>
            <person name="Kim M.-K."/>
            <person name="Park S."/>
            <person name="Kim T.-S."/>
            <person name="Joung Y."/>
            <person name="Han J.-H."/>
            <person name="Kim S.B."/>
        </authorList>
    </citation>
    <scope>NUCLEOTIDE SEQUENCE [LARGE SCALE GENOMIC DNA]</scope>
    <source>
        <strain evidence="1 2">R1-15</strain>
    </source>
</reference>
<name>A0A2W2AQB3_9BACT</name>
<gene>
    <name evidence="1" type="ORF">DN068_03265</name>
</gene>
<accession>A0A2W2AQB3</accession>
<sequence length="182" mass="20962">MSFRTGIFSASGGSLYSYTKAETCVMKQENPANNLRERLAAKKSQQAQFQKVISQYNYALMVLDKEINKLTQELSCSDKSKRKWYYSNDWDIVIADIIATAGCPLTREEIEETLMASNLIPDNITNPKQYMYQKILHAQKRDVIFGYHTAGSRRLYYSLPSWIDEFGNIREEMTADNSQLVN</sequence>
<dbReference type="EMBL" id="QKTW01000003">
    <property type="protein sequence ID" value="PZF74610.1"/>
    <property type="molecule type" value="Genomic_DNA"/>
</dbReference>
<protein>
    <submittedName>
        <fullName evidence="1">Uncharacterized protein</fullName>
    </submittedName>
</protein>
<comment type="caution">
    <text evidence="1">The sequence shown here is derived from an EMBL/GenBank/DDBJ whole genome shotgun (WGS) entry which is preliminary data.</text>
</comment>
<keyword evidence="2" id="KW-1185">Reference proteome</keyword>
<proteinExistence type="predicted"/>